<evidence type="ECO:0000256" key="1">
    <source>
        <dbReference type="ARBA" id="ARBA00022679"/>
    </source>
</evidence>
<dbReference type="GO" id="GO:0016747">
    <property type="term" value="F:acyltransferase activity, transferring groups other than amino-acyl groups"/>
    <property type="evidence" value="ECO:0007669"/>
    <property type="project" value="InterPro"/>
</dbReference>
<evidence type="ECO:0000259" key="3">
    <source>
        <dbReference type="PROSITE" id="PS51186"/>
    </source>
</evidence>
<organism evidence="4">
    <name type="scientific">marine sediment metagenome</name>
    <dbReference type="NCBI Taxonomy" id="412755"/>
    <lineage>
        <taxon>unclassified sequences</taxon>
        <taxon>metagenomes</taxon>
        <taxon>ecological metagenomes</taxon>
    </lineage>
</organism>
<sequence>MIAKLDNANEAVAKQIYTIFQRSYKIEAELIGTLNFPPLSRTVNDIHNSQTLFYGFYDDTQLAGVIELVIINERLEINSLTVDPEHFRKGIAGKLIRYVLSECVTSTAITTAIVETAVVNEPAIKLYKKHGFVEFKRWTPDHGIEKLAMVRTGIV</sequence>
<dbReference type="Gene3D" id="3.40.630.30">
    <property type="match status" value="1"/>
</dbReference>
<dbReference type="InterPro" id="IPR016181">
    <property type="entry name" value="Acyl_CoA_acyltransferase"/>
</dbReference>
<dbReference type="PANTHER" id="PTHR43800:SF1">
    <property type="entry name" value="PEPTIDYL-LYSINE N-ACETYLTRANSFERASE YJAB"/>
    <property type="match status" value="1"/>
</dbReference>
<proteinExistence type="predicted"/>
<name>A0A0F9FZP8_9ZZZZ</name>
<keyword evidence="1" id="KW-0808">Transferase</keyword>
<accession>A0A0F9FZP8</accession>
<reference evidence="4" key="1">
    <citation type="journal article" date="2015" name="Nature">
        <title>Complex archaea that bridge the gap between prokaryotes and eukaryotes.</title>
        <authorList>
            <person name="Spang A."/>
            <person name="Saw J.H."/>
            <person name="Jorgensen S.L."/>
            <person name="Zaremba-Niedzwiedzka K."/>
            <person name="Martijn J."/>
            <person name="Lind A.E."/>
            <person name="van Eijk R."/>
            <person name="Schleper C."/>
            <person name="Guy L."/>
            <person name="Ettema T.J."/>
        </authorList>
    </citation>
    <scope>NUCLEOTIDE SEQUENCE</scope>
</reference>
<evidence type="ECO:0000313" key="4">
    <source>
        <dbReference type="EMBL" id="KKL91783.1"/>
    </source>
</evidence>
<evidence type="ECO:0000256" key="2">
    <source>
        <dbReference type="ARBA" id="ARBA00023315"/>
    </source>
</evidence>
<comment type="caution">
    <text evidence="4">The sequence shown here is derived from an EMBL/GenBank/DDBJ whole genome shotgun (WGS) entry which is preliminary data.</text>
</comment>
<dbReference type="PROSITE" id="PS51186">
    <property type="entry name" value="GNAT"/>
    <property type="match status" value="1"/>
</dbReference>
<dbReference type="SUPFAM" id="SSF55729">
    <property type="entry name" value="Acyl-CoA N-acyltransferases (Nat)"/>
    <property type="match status" value="1"/>
</dbReference>
<dbReference type="AlphaFoldDB" id="A0A0F9FZP8"/>
<dbReference type="EMBL" id="LAZR01019645">
    <property type="protein sequence ID" value="KKL91783.1"/>
    <property type="molecule type" value="Genomic_DNA"/>
</dbReference>
<dbReference type="PANTHER" id="PTHR43800">
    <property type="entry name" value="PEPTIDYL-LYSINE N-ACETYLTRANSFERASE YJAB"/>
    <property type="match status" value="1"/>
</dbReference>
<dbReference type="InterPro" id="IPR000182">
    <property type="entry name" value="GNAT_dom"/>
</dbReference>
<dbReference type="CDD" id="cd04301">
    <property type="entry name" value="NAT_SF"/>
    <property type="match status" value="1"/>
</dbReference>
<protein>
    <recommendedName>
        <fullName evidence="3">N-acetyltransferase domain-containing protein</fullName>
    </recommendedName>
</protein>
<dbReference type="Pfam" id="PF00583">
    <property type="entry name" value="Acetyltransf_1"/>
    <property type="match status" value="1"/>
</dbReference>
<gene>
    <name evidence="4" type="ORF">LCGC14_1891250</name>
</gene>
<keyword evidence="2" id="KW-0012">Acyltransferase</keyword>
<feature type="domain" description="N-acetyltransferase" evidence="3">
    <location>
        <begin position="3"/>
        <end position="154"/>
    </location>
</feature>